<name>A6GI92_9BACT</name>
<dbReference type="OrthoDB" id="5517486at2"/>
<evidence type="ECO:0000313" key="2">
    <source>
        <dbReference type="Proteomes" id="UP000005801"/>
    </source>
</evidence>
<accession>A6GI92</accession>
<dbReference type="RefSeq" id="WP_006976428.1">
    <property type="nucleotide sequence ID" value="NZ_ABCS01000132.1"/>
</dbReference>
<dbReference type="NCBIfam" id="NF047642">
    <property type="entry name" value="LB_289_fam"/>
    <property type="match status" value="1"/>
</dbReference>
<reference evidence="1 2" key="1">
    <citation type="submission" date="2007-06" db="EMBL/GenBank/DDBJ databases">
        <authorList>
            <person name="Shimkets L."/>
            <person name="Ferriera S."/>
            <person name="Johnson J."/>
            <person name="Kravitz S."/>
            <person name="Beeson K."/>
            <person name="Sutton G."/>
            <person name="Rogers Y.-H."/>
            <person name="Friedman R."/>
            <person name="Frazier M."/>
            <person name="Venter J.C."/>
        </authorList>
    </citation>
    <scope>NUCLEOTIDE SEQUENCE [LARGE SCALE GENOMIC DNA]</scope>
    <source>
        <strain evidence="1 2">SIR-1</strain>
    </source>
</reference>
<dbReference type="AlphaFoldDB" id="A6GI92"/>
<dbReference type="EMBL" id="ABCS01000132">
    <property type="protein sequence ID" value="EDM74394.1"/>
    <property type="molecule type" value="Genomic_DNA"/>
</dbReference>
<organism evidence="1 2">
    <name type="scientific">Plesiocystis pacifica SIR-1</name>
    <dbReference type="NCBI Taxonomy" id="391625"/>
    <lineage>
        <taxon>Bacteria</taxon>
        <taxon>Pseudomonadati</taxon>
        <taxon>Myxococcota</taxon>
        <taxon>Polyangia</taxon>
        <taxon>Nannocystales</taxon>
        <taxon>Nannocystaceae</taxon>
        <taxon>Plesiocystis</taxon>
    </lineage>
</organism>
<evidence type="ECO:0000313" key="1">
    <source>
        <dbReference type="EMBL" id="EDM74394.1"/>
    </source>
</evidence>
<dbReference type="Proteomes" id="UP000005801">
    <property type="component" value="Unassembled WGS sequence"/>
</dbReference>
<proteinExistence type="predicted"/>
<gene>
    <name evidence="1" type="ORF">PPSIR1_17060</name>
</gene>
<comment type="caution">
    <text evidence="1">The sequence shown here is derived from an EMBL/GenBank/DDBJ whole genome shotgun (WGS) entry which is preliminary data.</text>
</comment>
<sequence length="107" mass="12331">MKRTDQERIAREIGRTEKKERLQAKRLEGKEALSVGGYAKQLETVFMWDDETVYNISDDSVMEVLMDMKEFLTDKDCEAAVKRAIKRTKVKDKSTPLDEALGILSEM</sequence>
<protein>
    <submittedName>
        <fullName evidence="1">Uncharacterized protein</fullName>
    </submittedName>
</protein>
<keyword evidence="2" id="KW-1185">Reference proteome</keyword>